<sequence>MDVSHLFNPNLDKIQISAIRRFDQEVSKIPGILKLTLGEPDFNTPQHVEDAVVAAVRAHESHYTGMSGLLALRQAASQFVAEKYGLTFDAESEILVTVGATEAISASLMSILVAGDKVLTPAPLYPGYEPLIQLAGAEMVEIDTTKNGFVLTPEMLEAALIAHPETKVVILNYPSNPTGVTYNRTEIKALSDVIKKYPVFVISDEIYSELTYTDEKHVSIAEFAREQTIVLNGLSKSHAMTGYRIGFIFADASLTSQIIKTHQYFVTAATTVTQFAAIEALTNGKDDAAVMTKEYIIRRDYIMSQMTPLGFEIAKPDGAFYIFAKIPADLNQDDFAFLIDFANQKQVAFIPGSSFGQYGKGYIRLSYAASMAVITEAMTRLTAFVNEKRA</sequence>
<evidence type="ECO:0000313" key="9">
    <source>
        <dbReference type="Proteomes" id="UP000218282"/>
    </source>
</evidence>
<dbReference type="PROSITE" id="PS00105">
    <property type="entry name" value="AA_TRANSFER_CLASS_1"/>
    <property type="match status" value="1"/>
</dbReference>
<dbReference type="FunFam" id="3.40.640.10:FF:000033">
    <property type="entry name" value="Aspartate aminotransferase"/>
    <property type="match status" value="1"/>
</dbReference>
<dbReference type="InterPro" id="IPR004838">
    <property type="entry name" value="NHTrfase_class1_PyrdxlP-BS"/>
</dbReference>
<organism evidence="8 9">
    <name type="scientific">Pseudolactococcus piscium</name>
    <dbReference type="NCBI Taxonomy" id="1364"/>
    <lineage>
        <taxon>Bacteria</taxon>
        <taxon>Bacillati</taxon>
        <taxon>Bacillota</taxon>
        <taxon>Bacilli</taxon>
        <taxon>Lactobacillales</taxon>
        <taxon>Streptococcaceae</taxon>
        <taxon>Pseudolactococcus</taxon>
    </lineage>
</organism>
<dbReference type="PANTHER" id="PTHR46383:SF4">
    <property type="entry name" value="AMINOTRANSFERASE"/>
    <property type="match status" value="1"/>
</dbReference>
<comment type="cofactor">
    <cofactor evidence="1 6">
        <name>pyridoxal 5'-phosphate</name>
        <dbReference type="ChEBI" id="CHEBI:597326"/>
    </cofactor>
</comment>
<dbReference type="EMBL" id="JXJW01000016">
    <property type="protein sequence ID" value="PCS05558.1"/>
    <property type="molecule type" value="Genomic_DNA"/>
</dbReference>
<evidence type="ECO:0000256" key="1">
    <source>
        <dbReference type="ARBA" id="ARBA00001933"/>
    </source>
</evidence>
<dbReference type="InterPro" id="IPR050596">
    <property type="entry name" value="AspAT/PAT-like"/>
</dbReference>
<dbReference type="CDD" id="cd00609">
    <property type="entry name" value="AAT_like"/>
    <property type="match status" value="1"/>
</dbReference>
<dbReference type="InterPro" id="IPR015424">
    <property type="entry name" value="PyrdxlP-dep_Trfase"/>
</dbReference>
<dbReference type="Gene3D" id="3.40.640.10">
    <property type="entry name" value="Type I PLP-dependent aspartate aminotransferase-like (Major domain)"/>
    <property type="match status" value="1"/>
</dbReference>
<dbReference type="Proteomes" id="UP000218282">
    <property type="component" value="Unassembled WGS sequence"/>
</dbReference>
<accession>A0A2A5RWL6</accession>
<dbReference type="SUPFAM" id="SSF53383">
    <property type="entry name" value="PLP-dependent transferases"/>
    <property type="match status" value="1"/>
</dbReference>
<reference evidence="8 9" key="1">
    <citation type="submission" date="2014-12" db="EMBL/GenBank/DDBJ databases">
        <title>Draft genome sequences of 10 type strains of Lactococcus.</title>
        <authorList>
            <person name="Sun Z."/>
            <person name="Zhong Z."/>
            <person name="Liu W."/>
            <person name="Zhang W."/>
            <person name="Zhang H."/>
        </authorList>
    </citation>
    <scope>NUCLEOTIDE SEQUENCE [LARGE SCALE GENOMIC DNA]</scope>
    <source>
        <strain evidence="8 9">DSM 6634</strain>
    </source>
</reference>
<evidence type="ECO:0000256" key="3">
    <source>
        <dbReference type="ARBA" id="ARBA00022576"/>
    </source>
</evidence>
<evidence type="ECO:0000256" key="4">
    <source>
        <dbReference type="ARBA" id="ARBA00022679"/>
    </source>
</evidence>
<keyword evidence="4 6" id="KW-0808">Transferase</keyword>
<evidence type="ECO:0000259" key="7">
    <source>
        <dbReference type="Pfam" id="PF00155"/>
    </source>
</evidence>
<keyword evidence="5" id="KW-0663">Pyridoxal phosphate</keyword>
<keyword evidence="3 6" id="KW-0032">Aminotransferase</keyword>
<dbReference type="EC" id="2.6.1.-" evidence="6"/>
<dbReference type="GO" id="GO:0030170">
    <property type="term" value="F:pyridoxal phosphate binding"/>
    <property type="evidence" value="ECO:0007669"/>
    <property type="project" value="InterPro"/>
</dbReference>
<dbReference type="GO" id="GO:0006520">
    <property type="term" value="P:amino acid metabolic process"/>
    <property type="evidence" value="ECO:0007669"/>
    <property type="project" value="InterPro"/>
</dbReference>
<comment type="caution">
    <text evidence="8">The sequence shown here is derived from an EMBL/GenBank/DDBJ whole genome shotgun (WGS) entry which is preliminary data.</text>
</comment>
<evidence type="ECO:0000256" key="5">
    <source>
        <dbReference type="ARBA" id="ARBA00022898"/>
    </source>
</evidence>
<evidence type="ECO:0000256" key="6">
    <source>
        <dbReference type="RuleBase" id="RU000481"/>
    </source>
</evidence>
<dbReference type="Gene3D" id="3.90.1150.10">
    <property type="entry name" value="Aspartate Aminotransferase, domain 1"/>
    <property type="match status" value="1"/>
</dbReference>
<comment type="similarity">
    <text evidence="2 6">Belongs to the class-I pyridoxal-phosphate-dependent aminotransferase family.</text>
</comment>
<dbReference type="RefSeq" id="WP_096814949.1">
    <property type="nucleotide sequence ID" value="NZ_JXJW01000016.1"/>
</dbReference>
<protein>
    <recommendedName>
        <fullName evidence="6">Aminotransferase</fullName>
        <ecNumber evidence="6">2.6.1.-</ecNumber>
    </recommendedName>
</protein>
<gene>
    <name evidence="8" type="ORF">RU86_GL000770</name>
</gene>
<proteinExistence type="inferred from homology"/>
<keyword evidence="9" id="KW-1185">Reference proteome</keyword>
<dbReference type="PANTHER" id="PTHR46383">
    <property type="entry name" value="ASPARTATE AMINOTRANSFERASE"/>
    <property type="match status" value="1"/>
</dbReference>
<name>A0A2A5RWL6_9LACT</name>
<dbReference type="InterPro" id="IPR004839">
    <property type="entry name" value="Aminotransferase_I/II_large"/>
</dbReference>
<dbReference type="InterPro" id="IPR015422">
    <property type="entry name" value="PyrdxlP-dep_Trfase_small"/>
</dbReference>
<dbReference type="InterPro" id="IPR015421">
    <property type="entry name" value="PyrdxlP-dep_Trfase_major"/>
</dbReference>
<dbReference type="NCBIfam" id="NF005588">
    <property type="entry name" value="PRK07309.1"/>
    <property type="match status" value="1"/>
</dbReference>
<dbReference type="Pfam" id="PF00155">
    <property type="entry name" value="Aminotran_1_2"/>
    <property type="match status" value="1"/>
</dbReference>
<evidence type="ECO:0000313" key="8">
    <source>
        <dbReference type="EMBL" id="PCS05558.1"/>
    </source>
</evidence>
<feature type="domain" description="Aminotransferase class I/classII large" evidence="7">
    <location>
        <begin position="32"/>
        <end position="381"/>
    </location>
</feature>
<dbReference type="PRINTS" id="PR00753">
    <property type="entry name" value="ACCSYNTHASE"/>
</dbReference>
<dbReference type="GO" id="GO:0008483">
    <property type="term" value="F:transaminase activity"/>
    <property type="evidence" value="ECO:0007669"/>
    <property type="project" value="UniProtKB-KW"/>
</dbReference>
<dbReference type="AlphaFoldDB" id="A0A2A5RWL6"/>
<evidence type="ECO:0000256" key="2">
    <source>
        <dbReference type="ARBA" id="ARBA00007441"/>
    </source>
</evidence>